<accession>R9HS66</accession>
<proteinExistence type="predicted"/>
<dbReference type="EMBL" id="ASSO01000009">
    <property type="protein sequence ID" value="EOS06883.1"/>
    <property type="molecule type" value="Genomic_DNA"/>
</dbReference>
<dbReference type="HOGENOM" id="CLU_3212874_0_0_10"/>
<gene>
    <name evidence="1" type="ORF">C801_02654</name>
</gene>
<evidence type="ECO:0000313" key="2">
    <source>
        <dbReference type="Proteomes" id="UP000014212"/>
    </source>
</evidence>
<comment type="caution">
    <text evidence="1">The sequence shown here is derived from an EMBL/GenBank/DDBJ whole genome shotgun (WGS) entry which is preliminary data.</text>
</comment>
<dbReference type="Proteomes" id="UP000014212">
    <property type="component" value="Unassembled WGS sequence"/>
</dbReference>
<evidence type="ECO:0000313" key="1">
    <source>
        <dbReference type="EMBL" id="EOS06883.1"/>
    </source>
</evidence>
<name>R9HS66_BACUN</name>
<dbReference type="AlphaFoldDB" id="R9HS66"/>
<organism evidence="1 2">
    <name type="scientific">Bacteroides uniformis dnLKV2</name>
    <dbReference type="NCBI Taxonomy" id="1235787"/>
    <lineage>
        <taxon>Bacteria</taxon>
        <taxon>Pseudomonadati</taxon>
        <taxon>Bacteroidota</taxon>
        <taxon>Bacteroidia</taxon>
        <taxon>Bacteroidales</taxon>
        <taxon>Bacteroidaceae</taxon>
        <taxon>Bacteroides</taxon>
    </lineage>
</organism>
<sequence length="44" mass="5162">MNFVLNTKRLEGFSMRQNLALILKVKPFKIFAAIHNSKILFGRR</sequence>
<protein>
    <submittedName>
        <fullName evidence="1">Uncharacterized protein</fullName>
    </submittedName>
</protein>
<reference evidence="1 2" key="1">
    <citation type="submission" date="2013-04" db="EMBL/GenBank/DDBJ databases">
        <title>The Genome Sequence of Bacteroides uniformis dnLKV2.</title>
        <authorList>
            <consortium name="The Broad Institute Genomics Platform"/>
            <consortium name="The Broad Institute Genome Sequencing Center for Infectious Disease"/>
            <person name="Earl A."/>
            <person name="Xavier R."/>
            <person name="Kuhn K."/>
            <person name="Stappenbeck T."/>
            <person name="Walker B."/>
            <person name="Young S."/>
            <person name="Zeng Q."/>
            <person name="Gargeya S."/>
            <person name="Fitzgerald M."/>
            <person name="Haas B."/>
            <person name="Abouelleil A."/>
            <person name="Allen A.W."/>
            <person name="Alvarado L."/>
            <person name="Arachchi H.M."/>
            <person name="Berlin A.M."/>
            <person name="Chapman S.B."/>
            <person name="Gainer-Dewar J."/>
            <person name="Goldberg J."/>
            <person name="Griggs A."/>
            <person name="Gujja S."/>
            <person name="Hansen M."/>
            <person name="Howarth C."/>
            <person name="Imamovic A."/>
            <person name="Ireland A."/>
            <person name="Larimer J."/>
            <person name="McCowan C."/>
            <person name="Murphy C."/>
            <person name="Pearson M."/>
            <person name="Poon T.W."/>
            <person name="Priest M."/>
            <person name="Roberts A."/>
            <person name="Saif S."/>
            <person name="Shea T."/>
            <person name="Sisk P."/>
            <person name="Sykes S."/>
            <person name="Wortman J."/>
            <person name="Nusbaum C."/>
            <person name="Birren B."/>
        </authorList>
    </citation>
    <scope>NUCLEOTIDE SEQUENCE [LARGE SCALE GENOMIC DNA]</scope>
    <source>
        <strain evidence="2">dnLKV2</strain>
    </source>
</reference>